<reference evidence="2 3" key="1">
    <citation type="submission" date="2021-09" db="EMBL/GenBank/DDBJ databases">
        <title>Genomic insights and catalytic innovation underlie evolution of tropane alkaloids biosynthesis.</title>
        <authorList>
            <person name="Wang Y.-J."/>
            <person name="Tian T."/>
            <person name="Huang J.-P."/>
            <person name="Huang S.-X."/>
        </authorList>
    </citation>
    <scope>NUCLEOTIDE SEQUENCE [LARGE SCALE GENOMIC DNA]</scope>
    <source>
        <strain evidence="2">KIB-2018</strain>
        <tissue evidence="2">Leaf</tissue>
    </source>
</reference>
<dbReference type="Proteomes" id="UP001159364">
    <property type="component" value="Linkage Group LG11"/>
</dbReference>
<evidence type="ECO:0000256" key="1">
    <source>
        <dbReference type="SAM" id="MobiDB-lite"/>
    </source>
</evidence>
<feature type="compositionally biased region" description="Polar residues" evidence="1">
    <location>
        <begin position="1"/>
        <end position="13"/>
    </location>
</feature>
<organism evidence="2 3">
    <name type="scientific">Erythroxylum novogranatense</name>
    <dbReference type="NCBI Taxonomy" id="1862640"/>
    <lineage>
        <taxon>Eukaryota</taxon>
        <taxon>Viridiplantae</taxon>
        <taxon>Streptophyta</taxon>
        <taxon>Embryophyta</taxon>
        <taxon>Tracheophyta</taxon>
        <taxon>Spermatophyta</taxon>
        <taxon>Magnoliopsida</taxon>
        <taxon>eudicotyledons</taxon>
        <taxon>Gunneridae</taxon>
        <taxon>Pentapetalae</taxon>
        <taxon>rosids</taxon>
        <taxon>fabids</taxon>
        <taxon>Malpighiales</taxon>
        <taxon>Erythroxylaceae</taxon>
        <taxon>Erythroxylum</taxon>
    </lineage>
</organism>
<name>A0AAV8SDX0_9ROSI</name>
<protein>
    <submittedName>
        <fullName evidence="2">Uncharacterized protein</fullName>
    </submittedName>
</protein>
<feature type="region of interest" description="Disordered" evidence="1">
    <location>
        <begin position="1"/>
        <end position="27"/>
    </location>
</feature>
<proteinExistence type="predicted"/>
<sequence length="187" mass="20790">MMQLQVSVTSVAGTDSDKTTPTPHFGDWMIMDKHARCPSRPNYPDTIQGNTKRDTQNRFQASNKEIPKPTVVTNEFHVGSGDLVGPSARLVIRQFKARAIDGKVNMTMMQSLTGTFQQIFSLDIILTILPGEQLKPQRATTILRDPPDSGTIVRATSGGELLSLSKTQMCPSRMELDSPWPLNMFKR</sequence>
<dbReference type="EMBL" id="JAIWQS010000011">
    <property type="protein sequence ID" value="KAJ8750411.1"/>
    <property type="molecule type" value="Genomic_DNA"/>
</dbReference>
<comment type="caution">
    <text evidence="2">The sequence shown here is derived from an EMBL/GenBank/DDBJ whole genome shotgun (WGS) entry which is preliminary data.</text>
</comment>
<dbReference type="AlphaFoldDB" id="A0AAV8SDX0"/>
<gene>
    <name evidence="2" type="ORF">K2173_015550</name>
</gene>
<accession>A0AAV8SDX0</accession>
<keyword evidence="3" id="KW-1185">Reference proteome</keyword>
<evidence type="ECO:0000313" key="3">
    <source>
        <dbReference type="Proteomes" id="UP001159364"/>
    </source>
</evidence>
<evidence type="ECO:0000313" key="2">
    <source>
        <dbReference type="EMBL" id="KAJ8750411.1"/>
    </source>
</evidence>